<organism evidence="1 2">
    <name type="scientific">Leptobrachium leishanense</name>
    <name type="common">Leishan spiny toad</name>
    <dbReference type="NCBI Taxonomy" id="445787"/>
    <lineage>
        <taxon>Eukaryota</taxon>
        <taxon>Metazoa</taxon>
        <taxon>Chordata</taxon>
        <taxon>Craniata</taxon>
        <taxon>Vertebrata</taxon>
        <taxon>Euteleostomi</taxon>
        <taxon>Amphibia</taxon>
        <taxon>Batrachia</taxon>
        <taxon>Anura</taxon>
        <taxon>Pelobatoidea</taxon>
        <taxon>Megophryidae</taxon>
        <taxon>Leptobrachium</taxon>
    </lineage>
</organism>
<evidence type="ECO:0000313" key="1">
    <source>
        <dbReference type="Ensembl" id="ENSLLEP00000047304.1"/>
    </source>
</evidence>
<protein>
    <recommendedName>
        <fullName evidence="3">Reverse transcriptase domain-containing protein</fullName>
    </recommendedName>
</protein>
<evidence type="ECO:0000313" key="2">
    <source>
        <dbReference type="Proteomes" id="UP000694569"/>
    </source>
</evidence>
<dbReference type="OrthoDB" id="9909555at2759"/>
<sequence>MNVVKQDIENLNYDQKRIRNNLTVRERRALKELSNNKKLTIKPADKGGLIVIQNTEDYHAEVLRQVLDRANYRILKSNPTNQILRIINGVVSTALDERIISEKIAKFLCNKTPTIPVFYTLPKVHKGIFPPPGRPIVAGTDSIFQPLAIFVDKFLQPLVPQARSFIRDTKDFLLKLRDLSLPADVILATLDINSLYTSIPHNEGIVAIKQYLSIAVSPPKLVDFILALLEIVLKKNFFRYGSIFYKQIRVPIWRQQTPIYTCQHLRTIISGQTTIFWPIFFAGFGI</sequence>
<reference evidence="1" key="2">
    <citation type="submission" date="2025-09" db="UniProtKB">
        <authorList>
            <consortium name="Ensembl"/>
        </authorList>
    </citation>
    <scope>IDENTIFICATION</scope>
</reference>
<dbReference type="AlphaFoldDB" id="A0A8C5WLI7"/>
<dbReference type="PANTHER" id="PTHR21301">
    <property type="entry name" value="REVERSE TRANSCRIPTASE"/>
    <property type="match status" value="1"/>
</dbReference>
<dbReference type="PANTHER" id="PTHR21301:SF12">
    <property type="match status" value="1"/>
</dbReference>
<proteinExistence type="predicted"/>
<keyword evidence="2" id="KW-1185">Reference proteome</keyword>
<dbReference type="Ensembl" id="ENSLLET00000049163.1">
    <property type="protein sequence ID" value="ENSLLEP00000047304.1"/>
    <property type="gene ID" value="ENSLLEG00000029908.1"/>
</dbReference>
<name>A0A8C5WLI7_9ANUR</name>
<evidence type="ECO:0008006" key="3">
    <source>
        <dbReference type="Google" id="ProtNLM"/>
    </source>
</evidence>
<dbReference type="Proteomes" id="UP000694569">
    <property type="component" value="Unplaced"/>
</dbReference>
<dbReference type="GeneTree" id="ENSGT00940000154669"/>
<accession>A0A8C5WLI7</accession>
<reference evidence="1" key="1">
    <citation type="submission" date="2025-08" db="UniProtKB">
        <authorList>
            <consortium name="Ensembl"/>
        </authorList>
    </citation>
    <scope>IDENTIFICATION</scope>
</reference>